<evidence type="ECO:0000313" key="3">
    <source>
        <dbReference type="EMBL" id="GHB17031.1"/>
    </source>
</evidence>
<keyword evidence="4" id="KW-1185">Reference proteome</keyword>
<sequence>MGSGIGRRTALTLSWLALVPSFGQADSTILTRGATQTSLQELSGDDTLEIEAGAELATGDTAITLEGASPAPGVAIDNSGTITSDDRGIDTDGDDTERSIRLSNRDGAIISSRDDTFRVDSDVTLGTVSVDNAGSLLSADGQVLDFKSIESPDAVVDIDNAEGGVIASQSDDAIRPGAGTITIDNAGKILSTDSPSRAINVSEYTRLGSFHLTNEATGIIESTDDAVRIDSDDDEQSGASGTVTIDNYGLILSSGTGDDAGQAIDLDHIVSDLGEVTIHNYAGGEIRAEDADGVRPGEGATLINSGTIVANSSEPDSSNDGVDLQAHSATIDNREGGVISGARHGITTDVDVTVYNAAGAVIRGRNGSGVGSDGDGTVVNWGLISGDIDEDSALGDGDGVDIDYIGDITNYGTIQGTGAKGQKPGDTPNRSEGIAMGGGSIVNASADAVICGADNGILIDDGSSGGAYGETAIVNRGTIEGVDGYGISLVGNYDDSVVNSGLIAGGNGLALAMGAGDDTLVVETGGTFQGTVDGGDGQDSVMLDGSGEFAGGVNFESLTINGDWLLSGTQNYADGITLTDMSHLDLDGTLDGALTVGTGALLDGNGTTGDLTVAGTVSPGHSLGQLNVDGDYVQTQSSTYAAEIGGGGSADLIAIDGSATLAGALTVTPLSDAAYTTSSYTLLTAADGISGRYDEPAAFSPFFDLALDYGDDAVVLDVARNATSFADMAATGNQRAAAAGIESLGAGNALYDEIITTADPSTLQRDYDALSGELHASLHAGLIEESGYTRDALIGRLRQVDTAKDDRHGGIWVHAFGGWADSDGNGNAATLERSTRGLFIGADGGLGTAWRAGVAAGYARTDDDIEARDSHADIDTYTLAAYAGRRFGMGDAMESAASEARRAPLALRFGIAQSWHDIDSRRHIGIDGLDDASADYDARTAQAFGELAYTIESGSVRVEPYAGLAHVHVHGDAFQETGNAGLRGESSGDDVTFSTLGMRLRQPFMLGNRSANVDAGIGWQHAFGDTTPDVTQSYVGGSDFTVEAVPVNQDAIRLETGLSVDLSATSSVSLSYRGDLADSARDQSVNARLAFAF</sequence>
<dbReference type="InterPro" id="IPR036709">
    <property type="entry name" value="Autotransporte_beta_dom_sf"/>
</dbReference>
<feature type="region of interest" description="Disordered" evidence="1">
    <location>
        <begin position="66"/>
        <end position="98"/>
    </location>
</feature>
<comment type="caution">
    <text evidence="3">The sequence shown here is derived from an EMBL/GenBank/DDBJ whole genome shotgun (WGS) entry which is preliminary data.</text>
</comment>
<dbReference type="PROSITE" id="PS51208">
    <property type="entry name" value="AUTOTRANSPORTER"/>
    <property type="match status" value="1"/>
</dbReference>
<dbReference type="InterPro" id="IPR011050">
    <property type="entry name" value="Pectin_lyase_fold/virulence"/>
</dbReference>
<feature type="compositionally biased region" description="Basic and acidic residues" evidence="1">
    <location>
        <begin position="84"/>
        <end position="98"/>
    </location>
</feature>
<reference evidence="4" key="1">
    <citation type="journal article" date="2019" name="Int. J. Syst. Evol. Microbiol.">
        <title>The Global Catalogue of Microorganisms (GCM) 10K type strain sequencing project: providing services to taxonomists for standard genome sequencing and annotation.</title>
        <authorList>
            <consortium name="The Broad Institute Genomics Platform"/>
            <consortium name="The Broad Institute Genome Sequencing Center for Infectious Disease"/>
            <person name="Wu L."/>
            <person name="Ma J."/>
        </authorList>
    </citation>
    <scope>NUCLEOTIDE SEQUENCE [LARGE SCALE GENOMIC DNA]</scope>
    <source>
        <strain evidence="4">KCTC 32998</strain>
    </source>
</reference>
<accession>A0ABQ3DUP8</accession>
<organism evidence="3 4">
    <name type="scientific">Salinicola rhizosphaerae</name>
    <dbReference type="NCBI Taxonomy" id="1443141"/>
    <lineage>
        <taxon>Bacteria</taxon>
        <taxon>Pseudomonadati</taxon>
        <taxon>Pseudomonadota</taxon>
        <taxon>Gammaproteobacteria</taxon>
        <taxon>Oceanospirillales</taxon>
        <taxon>Halomonadaceae</taxon>
        <taxon>Salinicola</taxon>
    </lineage>
</organism>
<evidence type="ECO:0000259" key="2">
    <source>
        <dbReference type="PROSITE" id="PS51208"/>
    </source>
</evidence>
<dbReference type="SUPFAM" id="SSF103515">
    <property type="entry name" value="Autotransporter"/>
    <property type="match status" value="1"/>
</dbReference>
<feature type="domain" description="Autotransporter" evidence="2">
    <location>
        <begin position="804"/>
        <end position="1093"/>
    </location>
</feature>
<protein>
    <recommendedName>
        <fullName evidence="2">Autotransporter domain-containing protein</fullName>
    </recommendedName>
</protein>
<dbReference type="InterPro" id="IPR006315">
    <property type="entry name" value="OM_autotransptr_brl_dom"/>
</dbReference>
<dbReference type="InterPro" id="IPR005546">
    <property type="entry name" value="Autotransporte_beta"/>
</dbReference>
<gene>
    <name evidence="3" type="ORF">GCM10009038_14660</name>
</gene>
<dbReference type="Pfam" id="PF03797">
    <property type="entry name" value="Autotransporter"/>
    <property type="match status" value="1"/>
</dbReference>
<evidence type="ECO:0000256" key="1">
    <source>
        <dbReference type="SAM" id="MobiDB-lite"/>
    </source>
</evidence>
<dbReference type="Gene3D" id="2.40.128.130">
    <property type="entry name" value="Autotransporter beta-domain"/>
    <property type="match status" value="1"/>
</dbReference>
<dbReference type="Proteomes" id="UP000646745">
    <property type="component" value="Unassembled WGS sequence"/>
</dbReference>
<proteinExistence type="predicted"/>
<evidence type="ECO:0000313" key="4">
    <source>
        <dbReference type="Proteomes" id="UP000646745"/>
    </source>
</evidence>
<dbReference type="EMBL" id="BMZI01000003">
    <property type="protein sequence ID" value="GHB17031.1"/>
    <property type="molecule type" value="Genomic_DNA"/>
</dbReference>
<dbReference type="SMART" id="SM00869">
    <property type="entry name" value="Autotransporter"/>
    <property type="match status" value="1"/>
</dbReference>
<dbReference type="NCBIfam" id="TIGR01414">
    <property type="entry name" value="autotrans_barl"/>
    <property type="match status" value="1"/>
</dbReference>
<name>A0ABQ3DUP8_9GAMM</name>
<dbReference type="SUPFAM" id="SSF51126">
    <property type="entry name" value="Pectin lyase-like"/>
    <property type="match status" value="1"/>
</dbReference>
<dbReference type="RefSeq" id="WP_189444017.1">
    <property type="nucleotide sequence ID" value="NZ_BMZI01000003.1"/>
</dbReference>